<dbReference type="GO" id="GO:0097361">
    <property type="term" value="C:cytosolic [4Fe-4S] assembly targeting complex"/>
    <property type="evidence" value="ECO:0007669"/>
    <property type="project" value="TreeGrafter"/>
</dbReference>
<feature type="repeat" description="WD" evidence="1">
    <location>
        <begin position="70"/>
        <end position="101"/>
    </location>
</feature>
<dbReference type="PROSITE" id="PS50294">
    <property type="entry name" value="WD_REPEATS_REGION"/>
    <property type="match status" value="2"/>
</dbReference>
<keyword evidence="3" id="KW-1185">Reference proteome</keyword>
<dbReference type="PANTHER" id="PTHR19920:SF0">
    <property type="entry name" value="CYTOSOLIC IRON-SULFUR PROTEIN ASSEMBLY PROTEIN CIAO1-RELATED"/>
    <property type="match status" value="1"/>
</dbReference>
<dbReference type="Pfam" id="PF00400">
    <property type="entry name" value="WD40"/>
    <property type="match status" value="2"/>
</dbReference>
<dbReference type="PROSITE" id="PS50082">
    <property type="entry name" value="WD_REPEATS_2"/>
    <property type="match status" value="2"/>
</dbReference>
<proteinExistence type="predicted"/>
<dbReference type="EMBL" id="CAJJDN010000095">
    <property type="protein sequence ID" value="CAD8110046.1"/>
    <property type="molecule type" value="Genomic_DNA"/>
</dbReference>
<dbReference type="OrthoDB" id="292605at2759"/>
<accession>A0A8S1Q2Y4</accession>
<dbReference type="AlphaFoldDB" id="A0A8S1Q2Y4"/>
<reference evidence="2" key="1">
    <citation type="submission" date="2021-01" db="EMBL/GenBank/DDBJ databases">
        <authorList>
            <consortium name="Genoscope - CEA"/>
            <person name="William W."/>
        </authorList>
    </citation>
    <scope>NUCLEOTIDE SEQUENCE</scope>
</reference>
<sequence length="109" mass="12708">MASGCGKKIKLWNFKFGQIDEFAQLNGHEDLITCLLFSQNNRNLISASQDFQLRLWRENNNLQWISSQAFQEHLGSINCCIMNQSESFLITGSDDQTIKVWRQTFIKIY</sequence>
<evidence type="ECO:0000313" key="2">
    <source>
        <dbReference type="EMBL" id="CAD8110046.1"/>
    </source>
</evidence>
<dbReference type="GO" id="GO:0016226">
    <property type="term" value="P:iron-sulfur cluster assembly"/>
    <property type="evidence" value="ECO:0007669"/>
    <property type="project" value="TreeGrafter"/>
</dbReference>
<dbReference type="InterPro" id="IPR001680">
    <property type="entry name" value="WD40_rpt"/>
</dbReference>
<name>A0A8S1Q2Y4_9CILI</name>
<evidence type="ECO:0000256" key="1">
    <source>
        <dbReference type="PROSITE-ProRule" id="PRU00221"/>
    </source>
</evidence>
<feature type="repeat" description="WD" evidence="1">
    <location>
        <begin position="25"/>
        <end position="56"/>
    </location>
</feature>
<comment type="caution">
    <text evidence="2">The sequence shown here is derived from an EMBL/GenBank/DDBJ whole genome shotgun (WGS) entry which is preliminary data.</text>
</comment>
<protein>
    <submittedName>
        <fullName evidence="2">Uncharacterized protein</fullName>
    </submittedName>
</protein>
<gene>
    <name evidence="2" type="ORF">PSON_ATCC_30995.1.T0950021</name>
</gene>
<dbReference type="Proteomes" id="UP000692954">
    <property type="component" value="Unassembled WGS sequence"/>
</dbReference>
<dbReference type="SMART" id="SM00320">
    <property type="entry name" value="WD40"/>
    <property type="match status" value="2"/>
</dbReference>
<keyword evidence="1" id="KW-0853">WD repeat</keyword>
<dbReference type="PANTHER" id="PTHR19920">
    <property type="entry name" value="WD40 PROTEIN CIAO1"/>
    <property type="match status" value="1"/>
</dbReference>
<evidence type="ECO:0000313" key="3">
    <source>
        <dbReference type="Proteomes" id="UP000692954"/>
    </source>
</evidence>
<organism evidence="2 3">
    <name type="scientific">Paramecium sonneborni</name>
    <dbReference type="NCBI Taxonomy" id="65129"/>
    <lineage>
        <taxon>Eukaryota</taxon>
        <taxon>Sar</taxon>
        <taxon>Alveolata</taxon>
        <taxon>Ciliophora</taxon>
        <taxon>Intramacronucleata</taxon>
        <taxon>Oligohymenophorea</taxon>
        <taxon>Peniculida</taxon>
        <taxon>Parameciidae</taxon>
        <taxon>Paramecium</taxon>
    </lineage>
</organism>